<evidence type="ECO:0000313" key="2">
    <source>
        <dbReference type="EMBL" id="OHA49393.1"/>
    </source>
</evidence>
<dbReference type="AlphaFoldDB" id="A0A1G2PM93"/>
<comment type="caution">
    <text evidence="2">The sequence shown here is derived from an EMBL/GenBank/DDBJ whole genome shotgun (WGS) entry which is preliminary data.</text>
</comment>
<accession>A0A1G2PM93</accession>
<dbReference type="Proteomes" id="UP000178690">
    <property type="component" value="Unassembled WGS sequence"/>
</dbReference>
<keyword evidence="1" id="KW-1133">Transmembrane helix</keyword>
<protein>
    <submittedName>
        <fullName evidence="2">Uncharacterized protein</fullName>
    </submittedName>
</protein>
<name>A0A1G2PM93_TERXR</name>
<dbReference type="STRING" id="1802363.A2682_03610"/>
<sequence length="71" mass="7719">MFAFGLALFSLVLLGFSGAVVTVAFHLSRYSVPGDRTALVRNIFLAGSAIFFFAAVTAFTMVPWNELDSLR</sequence>
<feature type="transmembrane region" description="Helical" evidence="1">
    <location>
        <begin position="43"/>
        <end position="64"/>
    </location>
</feature>
<organism evidence="2 3">
    <name type="scientific">Terrybacteria sp. (strain RIFCSPHIGHO2_01_FULL_58_15)</name>
    <dbReference type="NCBI Taxonomy" id="1802363"/>
    <lineage>
        <taxon>Bacteria</taxon>
        <taxon>Candidatus Terryibacteriota</taxon>
    </lineage>
</organism>
<proteinExistence type="predicted"/>
<reference evidence="2 3" key="1">
    <citation type="journal article" date="2016" name="Nat. Commun.">
        <title>Thousands of microbial genomes shed light on interconnected biogeochemical processes in an aquifer system.</title>
        <authorList>
            <person name="Anantharaman K."/>
            <person name="Brown C.T."/>
            <person name="Hug L.A."/>
            <person name="Sharon I."/>
            <person name="Castelle C.J."/>
            <person name="Probst A.J."/>
            <person name="Thomas B.C."/>
            <person name="Singh A."/>
            <person name="Wilkins M.J."/>
            <person name="Karaoz U."/>
            <person name="Brodie E.L."/>
            <person name="Williams K.H."/>
            <person name="Hubbard S.S."/>
            <person name="Banfield J.F."/>
        </authorList>
    </citation>
    <scope>NUCLEOTIDE SEQUENCE [LARGE SCALE GENOMIC DNA]</scope>
    <source>
        <strain evidence="3">RIFCSPHIGHO2_01_FULL_58_15</strain>
    </source>
</reference>
<keyword evidence="1" id="KW-0812">Transmembrane</keyword>
<gene>
    <name evidence="2" type="ORF">A2682_03610</name>
</gene>
<evidence type="ECO:0000313" key="3">
    <source>
        <dbReference type="Proteomes" id="UP000178690"/>
    </source>
</evidence>
<keyword evidence="1" id="KW-0472">Membrane</keyword>
<evidence type="ECO:0000256" key="1">
    <source>
        <dbReference type="SAM" id="Phobius"/>
    </source>
</evidence>
<dbReference type="EMBL" id="MHST01000010">
    <property type="protein sequence ID" value="OHA49393.1"/>
    <property type="molecule type" value="Genomic_DNA"/>
</dbReference>